<dbReference type="RefSeq" id="WP_150643090.1">
    <property type="nucleotide sequence ID" value="NZ_CABVHQ010000030.1"/>
</dbReference>
<dbReference type="AlphaFoldDB" id="A0A5E7D187"/>
<reference evidence="1 2" key="1">
    <citation type="submission" date="2019-09" db="EMBL/GenBank/DDBJ databases">
        <authorList>
            <person name="Chandra G."/>
            <person name="Truman W A."/>
        </authorList>
    </citation>
    <scope>NUCLEOTIDE SEQUENCE [LARGE SCALE GENOMIC DNA]</scope>
    <source>
        <strain evidence="1">PS691</strain>
    </source>
</reference>
<dbReference type="OrthoDB" id="7029451at2"/>
<gene>
    <name evidence="1" type="ORF">PS691_03164</name>
</gene>
<evidence type="ECO:0000313" key="1">
    <source>
        <dbReference type="EMBL" id="VVO07918.1"/>
    </source>
</evidence>
<dbReference type="EMBL" id="CABVHQ010000030">
    <property type="protein sequence ID" value="VVO07918.1"/>
    <property type="molecule type" value="Genomic_DNA"/>
</dbReference>
<evidence type="ECO:0000313" key="2">
    <source>
        <dbReference type="Proteomes" id="UP000337909"/>
    </source>
</evidence>
<accession>A0A5E7D187</accession>
<organism evidence="1 2">
    <name type="scientific">Pseudomonas fluorescens</name>
    <dbReference type="NCBI Taxonomy" id="294"/>
    <lineage>
        <taxon>Bacteria</taxon>
        <taxon>Pseudomonadati</taxon>
        <taxon>Pseudomonadota</taxon>
        <taxon>Gammaproteobacteria</taxon>
        <taxon>Pseudomonadales</taxon>
        <taxon>Pseudomonadaceae</taxon>
        <taxon>Pseudomonas</taxon>
    </lineage>
</organism>
<proteinExistence type="predicted"/>
<dbReference type="Proteomes" id="UP000337909">
    <property type="component" value="Unassembled WGS sequence"/>
</dbReference>
<name>A0A5E7D187_PSEFL</name>
<sequence>MTIKKNQQLPHPAWPQSLNLSSQLFFEADRLSEAAYAHLSNHPVSTQTVNEFSELKRRADNKYIEARRTWFDTKDKINR</sequence>
<protein>
    <submittedName>
        <fullName evidence="1">Uncharacterized protein</fullName>
    </submittedName>
</protein>